<protein>
    <recommendedName>
        <fullName evidence="2">Transposase</fullName>
    </recommendedName>
</protein>
<dbReference type="AlphaFoldDB" id="A0AB39XPT7"/>
<accession>A0AB39XPT7</accession>
<dbReference type="RefSeq" id="WP_369723861.1">
    <property type="nucleotide sequence ID" value="NZ_CP165734.1"/>
</dbReference>
<evidence type="ECO:0000313" key="1">
    <source>
        <dbReference type="EMBL" id="XDV59229.1"/>
    </source>
</evidence>
<sequence>MDWMVVGARFKLSKFGITRCPDLARKVGVVVAVSARTTGITVLFDGANRPTVLHRDYISPSTERIGGDRSVPLLGAP</sequence>
<reference evidence="1" key="1">
    <citation type="submission" date="2024-08" db="EMBL/GenBank/DDBJ databases">
        <authorList>
            <person name="Chaddad Z."/>
            <person name="Lamrabet M."/>
            <person name="Bouhnik O."/>
            <person name="Alami S."/>
            <person name="Wipf D."/>
            <person name="Courty P.E."/>
            <person name="Missbah El Idrissi M."/>
        </authorList>
    </citation>
    <scope>NUCLEOTIDE SEQUENCE</scope>
    <source>
        <strain evidence="1">LLZ17</strain>
    </source>
</reference>
<organism evidence="1">
    <name type="scientific">Bradyrhizobium sp. LLZ17</name>
    <dbReference type="NCBI Taxonomy" id="3239388"/>
    <lineage>
        <taxon>Bacteria</taxon>
        <taxon>Pseudomonadati</taxon>
        <taxon>Pseudomonadota</taxon>
        <taxon>Alphaproteobacteria</taxon>
        <taxon>Hyphomicrobiales</taxon>
        <taxon>Nitrobacteraceae</taxon>
        <taxon>Bradyrhizobium</taxon>
    </lineage>
</organism>
<evidence type="ECO:0008006" key="2">
    <source>
        <dbReference type="Google" id="ProtNLM"/>
    </source>
</evidence>
<proteinExistence type="predicted"/>
<gene>
    <name evidence="1" type="ORF">AB8Z38_07355</name>
</gene>
<dbReference type="EMBL" id="CP165734">
    <property type="protein sequence ID" value="XDV59229.1"/>
    <property type="molecule type" value="Genomic_DNA"/>
</dbReference>
<name>A0AB39XPT7_9BRAD</name>